<organism evidence="4 5">
    <name type="scientific">Fusarium equiseti</name>
    <name type="common">Fusarium scirpi</name>
    <dbReference type="NCBI Taxonomy" id="61235"/>
    <lineage>
        <taxon>Eukaryota</taxon>
        <taxon>Fungi</taxon>
        <taxon>Dikarya</taxon>
        <taxon>Ascomycota</taxon>
        <taxon>Pezizomycotina</taxon>
        <taxon>Sordariomycetes</taxon>
        <taxon>Hypocreomycetidae</taxon>
        <taxon>Hypocreales</taxon>
        <taxon>Nectriaceae</taxon>
        <taxon>Fusarium</taxon>
        <taxon>Fusarium incarnatum-equiseti species complex</taxon>
    </lineage>
</organism>
<evidence type="ECO:0000259" key="3">
    <source>
        <dbReference type="PROSITE" id="PS50048"/>
    </source>
</evidence>
<feature type="region of interest" description="Disordered" evidence="2">
    <location>
        <begin position="55"/>
        <end position="100"/>
    </location>
</feature>
<dbReference type="EMBL" id="CAJSTJ010000151">
    <property type="protein sequence ID" value="CAG7562546.1"/>
    <property type="molecule type" value="Genomic_DNA"/>
</dbReference>
<feature type="compositionally biased region" description="Polar residues" evidence="2">
    <location>
        <begin position="77"/>
        <end position="93"/>
    </location>
</feature>
<dbReference type="GO" id="GO:0045944">
    <property type="term" value="P:positive regulation of transcription by RNA polymerase II"/>
    <property type="evidence" value="ECO:0007669"/>
    <property type="project" value="TreeGrafter"/>
</dbReference>
<evidence type="ECO:0000313" key="5">
    <source>
        <dbReference type="Proteomes" id="UP000693738"/>
    </source>
</evidence>
<dbReference type="SMART" id="SM00066">
    <property type="entry name" value="GAL4"/>
    <property type="match status" value="1"/>
</dbReference>
<dbReference type="PROSITE" id="PS50048">
    <property type="entry name" value="ZN2_CY6_FUNGAL_2"/>
    <property type="match status" value="1"/>
</dbReference>
<dbReference type="GO" id="GO:0005634">
    <property type="term" value="C:nucleus"/>
    <property type="evidence" value="ECO:0007669"/>
    <property type="project" value="TreeGrafter"/>
</dbReference>
<feature type="domain" description="Zn(2)-C6 fungal-type" evidence="3">
    <location>
        <begin position="7"/>
        <end position="35"/>
    </location>
</feature>
<gene>
    <name evidence="4" type="ORF">FEQUK3_LOCUS8261</name>
</gene>
<dbReference type="GO" id="GO:0008270">
    <property type="term" value="F:zinc ion binding"/>
    <property type="evidence" value="ECO:0007669"/>
    <property type="project" value="InterPro"/>
</dbReference>
<accession>A0A8J2IV01</accession>
<reference evidence="4" key="1">
    <citation type="submission" date="2021-05" db="EMBL/GenBank/DDBJ databases">
        <authorList>
            <person name="Khan N."/>
        </authorList>
    </citation>
    <scope>NUCLEOTIDE SEQUENCE</scope>
</reference>
<dbReference type="PROSITE" id="PS00463">
    <property type="entry name" value="ZN2_CY6_FUNGAL_1"/>
    <property type="match status" value="1"/>
</dbReference>
<comment type="caution">
    <text evidence="4">The sequence shown here is derived from an EMBL/GenBank/DDBJ whole genome shotgun (WGS) entry which is preliminary data.</text>
</comment>
<evidence type="ECO:0000313" key="4">
    <source>
        <dbReference type="EMBL" id="CAG7562546.1"/>
    </source>
</evidence>
<dbReference type="PANTHER" id="PTHR37534">
    <property type="entry name" value="TRANSCRIPTIONAL ACTIVATOR PROTEIN UGA3"/>
    <property type="match status" value="1"/>
</dbReference>
<evidence type="ECO:0000256" key="1">
    <source>
        <dbReference type="ARBA" id="ARBA00023242"/>
    </source>
</evidence>
<dbReference type="GO" id="GO:0000981">
    <property type="term" value="F:DNA-binding transcription factor activity, RNA polymerase II-specific"/>
    <property type="evidence" value="ECO:0007669"/>
    <property type="project" value="InterPro"/>
</dbReference>
<dbReference type="InterPro" id="IPR001138">
    <property type="entry name" value="Zn2Cys6_DnaBD"/>
</dbReference>
<sequence length="474" mass="53477">MGRSRGGCGNCKRRHRKCDQTRPRCRSCEALDVECDGYNRPLRWDVGSAYQRHFTSRPTPAGSTSYLTTADVPPTSPVYSPQGPSDNPSPSHDTNIDEESGTSVLEAPELTSQQRQQELHLVNEFFKENIYLLYSTRRDDDLPAQIAEISHQSPVLTLIIAAMHLYLNDPSDVSLPFQPYQTRGLALFRRQLDTYSGSLDVGVLCAGIFICTLHLFQGAPWSFLLEHMMNVYKIPHRLFNQTLRSIQPIARFLVECMGVLDMPTFVRGRSTITNGIWAQLRAAERAHGTDAFLGGIETMSGLPRSLLDIFAAIQEHDAESRFLDWQGEVGEVPATHLWEAYRCAGVLTARRSKSVETRPSSADPRVSAEILLSRLIAALDALCETRRRPEYSASLACNSLLYPLVAARLEVALLRRHTIWLDTLRHIYRQCQPYRDTANVGHVMEILDEALENNDDSCDMDEQARRRQVELALF</sequence>
<dbReference type="Proteomes" id="UP000693738">
    <property type="component" value="Unassembled WGS sequence"/>
</dbReference>
<dbReference type="Pfam" id="PF00172">
    <property type="entry name" value="Zn_clus"/>
    <property type="match status" value="1"/>
</dbReference>
<protein>
    <recommendedName>
        <fullName evidence="3">Zn(2)-C6 fungal-type domain-containing protein</fullName>
    </recommendedName>
</protein>
<feature type="compositionally biased region" description="Polar residues" evidence="2">
    <location>
        <begin position="56"/>
        <end position="68"/>
    </location>
</feature>
<dbReference type="PANTHER" id="PTHR37534:SF44">
    <property type="entry name" value="ZN(II)2CYS6 TRANSCRIPTION FACTOR (EUROFUNG)"/>
    <property type="match status" value="1"/>
</dbReference>
<evidence type="ECO:0000256" key="2">
    <source>
        <dbReference type="SAM" id="MobiDB-lite"/>
    </source>
</evidence>
<dbReference type="AlphaFoldDB" id="A0A8J2IV01"/>
<dbReference type="GO" id="GO:0000976">
    <property type="term" value="F:transcription cis-regulatory region binding"/>
    <property type="evidence" value="ECO:0007669"/>
    <property type="project" value="TreeGrafter"/>
</dbReference>
<dbReference type="CDD" id="cd00067">
    <property type="entry name" value="GAL4"/>
    <property type="match status" value="1"/>
</dbReference>
<proteinExistence type="predicted"/>
<keyword evidence="1" id="KW-0539">Nucleus</keyword>
<name>A0A8J2IV01_FUSEQ</name>